<evidence type="ECO:0000256" key="1">
    <source>
        <dbReference type="ARBA" id="ARBA00004651"/>
    </source>
</evidence>
<keyword evidence="2" id="KW-1003">Cell membrane</keyword>
<comment type="subcellular location">
    <subcellularLocation>
        <location evidence="1">Cell membrane</location>
        <topology evidence="1">Multi-pass membrane protein</topology>
    </subcellularLocation>
</comment>
<evidence type="ECO:0000256" key="5">
    <source>
        <dbReference type="ARBA" id="ARBA00022989"/>
    </source>
</evidence>
<keyword evidence="3" id="KW-0716">Sensory transduction</keyword>
<dbReference type="Proteomes" id="UP000525714">
    <property type="component" value="Unassembled WGS sequence"/>
</dbReference>
<protein>
    <submittedName>
        <fullName evidence="9">O10A4 protein</fullName>
    </submittedName>
</protein>
<dbReference type="Pfam" id="PF13853">
    <property type="entry name" value="7tm_4"/>
    <property type="match status" value="1"/>
</dbReference>
<evidence type="ECO:0000313" key="10">
    <source>
        <dbReference type="Proteomes" id="UP000525714"/>
    </source>
</evidence>
<keyword evidence="7" id="KW-0807">Transducer</keyword>
<keyword evidence="4 8" id="KW-0812">Transmembrane</keyword>
<comment type="caution">
    <text evidence="9">The sequence shown here is derived from an EMBL/GenBank/DDBJ whole genome shotgun (WGS) entry which is preliminary data.</text>
</comment>
<evidence type="ECO:0000256" key="2">
    <source>
        <dbReference type="ARBA" id="ARBA00022475"/>
    </source>
</evidence>
<evidence type="ECO:0000256" key="3">
    <source>
        <dbReference type="ARBA" id="ARBA00022606"/>
    </source>
</evidence>
<organism evidence="9 10">
    <name type="scientific">Mionectes macconnelli</name>
    <name type="common">McConnell's flycatcher</name>
    <dbReference type="NCBI Taxonomy" id="254557"/>
    <lineage>
        <taxon>Eukaryota</taxon>
        <taxon>Metazoa</taxon>
        <taxon>Chordata</taxon>
        <taxon>Craniata</taxon>
        <taxon>Vertebrata</taxon>
        <taxon>Euteleostomi</taxon>
        <taxon>Archelosauria</taxon>
        <taxon>Archosauria</taxon>
        <taxon>Dinosauria</taxon>
        <taxon>Saurischia</taxon>
        <taxon>Theropoda</taxon>
        <taxon>Coelurosauria</taxon>
        <taxon>Aves</taxon>
        <taxon>Neognathae</taxon>
        <taxon>Neoaves</taxon>
        <taxon>Telluraves</taxon>
        <taxon>Australaves</taxon>
        <taxon>Passeriformes</taxon>
        <taxon>Tyrannidae</taxon>
        <taxon>Mionectes</taxon>
    </lineage>
</organism>
<dbReference type="GO" id="GO:0004984">
    <property type="term" value="F:olfactory receptor activity"/>
    <property type="evidence" value="ECO:0007669"/>
    <property type="project" value="InterPro"/>
</dbReference>
<keyword evidence="10" id="KW-1185">Reference proteome</keyword>
<proteinExistence type="predicted"/>
<evidence type="ECO:0000256" key="7">
    <source>
        <dbReference type="ARBA" id="ARBA00023224"/>
    </source>
</evidence>
<feature type="non-terminal residue" evidence="9">
    <location>
        <position position="86"/>
    </location>
</feature>
<evidence type="ECO:0000256" key="6">
    <source>
        <dbReference type="ARBA" id="ARBA00023136"/>
    </source>
</evidence>
<dbReference type="GO" id="GO:0005886">
    <property type="term" value="C:plasma membrane"/>
    <property type="evidence" value="ECO:0007669"/>
    <property type="project" value="UniProtKB-SubCell"/>
</dbReference>
<dbReference type="AlphaFoldDB" id="A0A7K5KIW6"/>
<dbReference type="SUPFAM" id="SSF81321">
    <property type="entry name" value="Family A G protein-coupled receptor-like"/>
    <property type="match status" value="1"/>
</dbReference>
<dbReference type="PANTHER" id="PTHR26453">
    <property type="entry name" value="OLFACTORY RECEPTOR"/>
    <property type="match status" value="1"/>
</dbReference>
<sequence length="86" mass="9679">FIVVSYVQTLHIVSKIPSAKAKKKAFSTCFSHLVMVTLFYGSGIVTYLRCKTSYSSSSNKLLSLSYTLMSPMMNPLIYSLRNKEVK</sequence>
<gene>
    <name evidence="9" type="primary">Or10a4</name>
    <name evidence="9" type="ORF">MIOMAC_R11803</name>
</gene>
<feature type="non-terminal residue" evidence="9">
    <location>
        <position position="1"/>
    </location>
</feature>
<name>A0A7K5KIW6_9TYRA</name>
<reference evidence="9 10" key="1">
    <citation type="submission" date="2019-09" db="EMBL/GenBank/DDBJ databases">
        <title>Bird 10,000 Genomes (B10K) Project - Family phase.</title>
        <authorList>
            <person name="Zhang G."/>
        </authorList>
    </citation>
    <scope>NUCLEOTIDE SEQUENCE [LARGE SCALE GENOMIC DNA]</scope>
    <source>
        <strain evidence="9">B10K-DU-003-16</strain>
        <tissue evidence="9">Mixed tissue sample</tissue>
    </source>
</reference>
<dbReference type="InterPro" id="IPR000725">
    <property type="entry name" value="Olfact_rcpt"/>
</dbReference>
<dbReference type="GO" id="GO:0007186">
    <property type="term" value="P:G protein-coupled receptor signaling pathway"/>
    <property type="evidence" value="ECO:0007669"/>
    <property type="project" value="InterPro"/>
</dbReference>
<keyword evidence="6 8" id="KW-0472">Membrane</keyword>
<evidence type="ECO:0000256" key="4">
    <source>
        <dbReference type="ARBA" id="ARBA00022692"/>
    </source>
</evidence>
<evidence type="ECO:0000313" key="9">
    <source>
        <dbReference type="EMBL" id="NWT06170.1"/>
    </source>
</evidence>
<dbReference type="Gene3D" id="1.20.1070.10">
    <property type="entry name" value="Rhodopsin 7-helix transmembrane proteins"/>
    <property type="match status" value="1"/>
</dbReference>
<feature type="transmembrane region" description="Helical" evidence="8">
    <location>
        <begin position="25"/>
        <end position="49"/>
    </location>
</feature>
<dbReference type="PRINTS" id="PR00245">
    <property type="entry name" value="OLFACTORYR"/>
</dbReference>
<evidence type="ECO:0000256" key="8">
    <source>
        <dbReference type="SAM" id="Phobius"/>
    </source>
</evidence>
<dbReference type="EMBL" id="VYZC01001011">
    <property type="protein sequence ID" value="NWT06170.1"/>
    <property type="molecule type" value="Genomic_DNA"/>
</dbReference>
<accession>A0A7K5KIW6</accession>
<keyword evidence="5 8" id="KW-1133">Transmembrane helix</keyword>
<feature type="transmembrane region" description="Helical" evidence="8">
    <location>
        <begin position="61"/>
        <end position="80"/>
    </location>
</feature>